<evidence type="ECO:0000259" key="1">
    <source>
        <dbReference type="Pfam" id="PF12684"/>
    </source>
</evidence>
<dbReference type="InterPro" id="IPR011604">
    <property type="entry name" value="PDDEXK-like_dom_sf"/>
</dbReference>
<accession>A0A6J5N1U7</accession>
<name>A0A6J5N1U7_9CAUD</name>
<evidence type="ECO:0000313" key="2">
    <source>
        <dbReference type="EMBL" id="CAB4152091.1"/>
    </source>
</evidence>
<feature type="domain" description="Putative exodeoxyribonuclease 8 PDDEXK-like" evidence="1">
    <location>
        <begin position="30"/>
        <end position="233"/>
    </location>
</feature>
<sequence>MNLNMTNKEYHACPEISSSDVKMVASKSLAHWKAKVYKPKAAFALGSAVHALVLEPQKNLVVRGPEDRRGNKWKEAQLAADIDGQILLTEGDYDLAADIAQPITSHPVVSQWLSDPDFVAEASFFTLDERTNVKIKCRPDGYIPEAGIVFDLKTTRDASPEGFPREIRQYNYDMQAAFYLRCLRAAGYKADVFVFVAVEKEAPYAVCLHALTDQYLAAADLRVTQALEKIYQAELRQAYHTGWPLINTVDLPRWQVSEPEADVFDESADSVDF</sequence>
<dbReference type="EMBL" id="LR796567">
    <property type="protein sequence ID" value="CAB4152091.1"/>
    <property type="molecule type" value="Genomic_DNA"/>
</dbReference>
<dbReference type="Gene3D" id="3.90.320.10">
    <property type="match status" value="1"/>
</dbReference>
<gene>
    <name evidence="2" type="ORF">UFOVP589_54</name>
</gene>
<protein>
    <submittedName>
        <fullName evidence="2">Exodeoxyribonuclease 8, PDDEXK-like domain containing protein</fullName>
    </submittedName>
</protein>
<dbReference type="Pfam" id="PF12684">
    <property type="entry name" value="DUF3799"/>
    <property type="match status" value="1"/>
</dbReference>
<reference evidence="2" key="1">
    <citation type="submission" date="2020-04" db="EMBL/GenBank/DDBJ databases">
        <authorList>
            <person name="Chiriac C."/>
            <person name="Salcher M."/>
            <person name="Ghai R."/>
            <person name="Kavagutti S V."/>
        </authorList>
    </citation>
    <scope>NUCLEOTIDE SEQUENCE</scope>
</reference>
<organism evidence="2">
    <name type="scientific">uncultured Caudovirales phage</name>
    <dbReference type="NCBI Taxonomy" id="2100421"/>
    <lineage>
        <taxon>Viruses</taxon>
        <taxon>Duplodnaviria</taxon>
        <taxon>Heunggongvirae</taxon>
        <taxon>Uroviricota</taxon>
        <taxon>Caudoviricetes</taxon>
        <taxon>Peduoviridae</taxon>
        <taxon>Maltschvirus</taxon>
        <taxon>Maltschvirus maltsch</taxon>
    </lineage>
</organism>
<dbReference type="InterPro" id="IPR024432">
    <property type="entry name" value="Put_RecE_PDDEXK-like_dom"/>
</dbReference>
<proteinExistence type="predicted"/>